<dbReference type="PANTHER" id="PTHR43031:SF1">
    <property type="entry name" value="PYRIDINE NUCLEOTIDE-DISULPHIDE OXIDOREDUCTASE"/>
    <property type="match status" value="1"/>
</dbReference>
<dbReference type="RefSeq" id="WP_381503610.1">
    <property type="nucleotide sequence ID" value="NZ_JBHUOM010000019.1"/>
</dbReference>
<proteinExistence type="predicted"/>
<protein>
    <submittedName>
        <fullName evidence="2">Rhodanese-like domain-containing protein</fullName>
    </submittedName>
</protein>
<evidence type="ECO:0000259" key="1">
    <source>
        <dbReference type="PROSITE" id="PS50206"/>
    </source>
</evidence>
<evidence type="ECO:0000313" key="3">
    <source>
        <dbReference type="Proteomes" id="UP001597512"/>
    </source>
</evidence>
<organism evidence="2 3">
    <name type="scientific">Spirosoma flavum</name>
    <dbReference type="NCBI Taxonomy" id="2048557"/>
    <lineage>
        <taxon>Bacteria</taxon>
        <taxon>Pseudomonadati</taxon>
        <taxon>Bacteroidota</taxon>
        <taxon>Cytophagia</taxon>
        <taxon>Cytophagales</taxon>
        <taxon>Cytophagaceae</taxon>
        <taxon>Spirosoma</taxon>
    </lineage>
</organism>
<dbReference type="PROSITE" id="PS50206">
    <property type="entry name" value="RHODANESE_3"/>
    <property type="match status" value="1"/>
</dbReference>
<dbReference type="Proteomes" id="UP001597512">
    <property type="component" value="Unassembled WGS sequence"/>
</dbReference>
<gene>
    <name evidence="2" type="ORF">ACFS25_17420</name>
</gene>
<dbReference type="PANTHER" id="PTHR43031">
    <property type="entry name" value="FAD-DEPENDENT OXIDOREDUCTASE"/>
    <property type="match status" value="1"/>
</dbReference>
<dbReference type="SMART" id="SM00450">
    <property type="entry name" value="RHOD"/>
    <property type="match status" value="1"/>
</dbReference>
<dbReference type="Gene3D" id="3.40.250.10">
    <property type="entry name" value="Rhodanese-like domain"/>
    <property type="match status" value="1"/>
</dbReference>
<dbReference type="Pfam" id="PF00581">
    <property type="entry name" value="Rhodanese"/>
    <property type="match status" value="1"/>
</dbReference>
<dbReference type="SUPFAM" id="SSF52821">
    <property type="entry name" value="Rhodanese/Cell cycle control phosphatase"/>
    <property type="match status" value="1"/>
</dbReference>
<evidence type="ECO:0000313" key="2">
    <source>
        <dbReference type="EMBL" id="MFD2935566.1"/>
    </source>
</evidence>
<dbReference type="InterPro" id="IPR036873">
    <property type="entry name" value="Rhodanese-like_dom_sf"/>
</dbReference>
<keyword evidence="3" id="KW-1185">Reference proteome</keyword>
<comment type="caution">
    <text evidence="2">The sequence shown here is derived from an EMBL/GenBank/DDBJ whole genome shotgun (WGS) entry which is preliminary data.</text>
</comment>
<dbReference type="CDD" id="cd00158">
    <property type="entry name" value="RHOD"/>
    <property type="match status" value="1"/>
</dbReference>
<dbReference type="InterPro" id="IPR001763">
    <property type="entry name" value="Rhodanese-like_dom"/>
</dbReference>
<accession>A0ABW6AJ93</accession>
<name>A0ABW6AJ93_9BACT</name>
<reference evidence="3" key="1">
    <citation type="journal article" date="2019" name="Int. J. Syst. Evol. Microbiol.">
        <title>The Global Catalogue of Microorganisms (GCM) 10K type strain sequencing project: providing services to taxonomists for standard genome sequencing and annotation.</title>
        <authorList>
            <consortium name="The Broad Institute Genomics Platform"/>
            <consortium name="The Broad Institute Genome Sequencing Center for Infectious Disease"/>
            <person name="Wu L."/>
            <person name="Ma J."/>
        </authorList>
    </citation>
    <scope>NUCLEOTIDE SEQUENCE [LARGE SCALE GENOMIC DNA]</scope>
    <source>
        <strain evidence="3">KCTC 52490</strain>
    </source>
</reference>
<dbReference type="EMBL" id="JBHUOM010000019">
    <property type="protein sequence ID" value="MFD2935566.1"/>
    <property type="molecule type" value="Genomic_DNA"/>
</dbReference>
<dbReference type="InterPro" id="IPR050229">
    <property type="entry name" value="GlpE_sulfurtransferase"/>
</dbReference>
<sequence>MKHLLLLLVLLSGLFFQAYGQKKNVKQDSEQYVCLPCGSDCDHAIVDKPGTCPHCGMRLVLKNSIVFKNVTPAELCKIVALRPDVVLLDVRTPEEFTGKADEKFGHLKNAINIPIQELESRLAELKDAKNKEIIVYCSHSHRSPRASYILTENGFKNVKNMTGGMSVWTGSVGQLSMGKSLLIR</sequence>
<feature type="domain" description="Rhodanese" evidence="1">
    <location>
        <begin position="81"/>
        <end position="177"/>
    </location>
</feature>